<dbReference type="InterPro" id="IPR039997">
    <property type="entry name" value="TFE"/>
</dbReference>
<feature type="domain" description="HTH TFE/IIEalpha-type" evidence="2">
    <location>
        <begin position="30"/>
        <end position="131"/>
    </location>
</feature>
<dbReference type="PANTHER" id="PTHR13097:SF7">
    <property type="entry name" value="GENERAL TRANSCRIPTION FACTOR IIE SUBUNIT 1"/>
    <property type="match status" value="1"/>
</dbReference>
<reference evidence="4" key="1">
    <citation type="submission" date="2018-07" db="EMBL/GenBank/DDBJ databases">
        <authorList>
            <person name="Quirk P.G."/>
            <person name="Krulwich T.A."/>
        </authorList>
    </citation>
    <scope>NUCLEOTIDE SEQUENCE</scope>
    <source>
        <strain evidence="4">Anand</strain>
    </source>
</reference>
<evidence type="ECO:0000313" key="3">
    <source>
        <dbReference type="EMBL" id="SVP89216.1"/>
    </source>
</evidence>
<dbReference type="EMBL" id="UIVS01000001">
    <property type="protein sequence ID" value="SVP90356.1"/>
    <property type="molecule type" value="Genomic_DNA"/>
</dbReference>
<proteinExistence type="predicted"/>
<feature type="region of interest" description="Disordered" evidence="1">
    <location>
        <begin position="315"/>
        <end position="350"/>
    </location>
</feature>
<dbReference type="VEuPathDB" id="PiroplasmaDB:TA16170"/>
<evidence type="ECO:0000256" key="1">
    <source>
        <dbReference type="SAM" id="MobiDB-lite"/>
    </source>
</evidence>
<accession>A0A3B0N5U7</accession>
<dbReference type="GO" id="GO:0006367">
    <property type="term" value="P:transcription initiation at RNA polymerase II promoter"/>
    <property type="evidence" value="ECO:0007669"/>
    <property type="project" value="InterPro"/>
</dbReference>
<evidence type="ECO:0000313" key="4">
    <source>
        <dbReference type="EMBL" id="SVP90356.1"/>
    </source>
</evidence>
<dbReference type="PROSITE" id="PS51344">
    <property type="entry name" value="HTH_TFE_IIE"/>
    <property type="match status" value="1"/>
</dbReference>
<protein>
    <submittedName>
        <fullName evidence="4">Transcription factor TFIIE, putative</fullName>
    </submittedName>
</protein>
<dbReference type="SMART" id="SM00531">
    <property type="entry name" value="TFIIE"/>
    <property type="match status" value="1"/>
</dbReference>
<dbReference type="SUPFAM" id="SSF46785">
    <property type="entry name" value="Winged helix' DNA-binding domain"/>
    <property type="match status" value="1"/>
</dbReference>
<dbReference type="EMBL" id="UIVT01000001">
    <property type="protein sequence ID" value="SVP89216.1"/>
    <property type="molecule type" value="Genomic_DNA"/>
</dbReference>
<sequence length="398" mass="44912">MFDTTVSKGQSSMPNMAGEINKKSYDKETFSSLLECCTRLFFCDEEIVIVDLFLATERAISEKDLEDELGLPENRLREHLSRLERHGILTRFSNTSVTNIFQKPQRAYKKDSTRESSSTHTYWRINNHVIIVIHYKLTKMEEILQQKLKGLYESDKFICPKCESTYDSLTVQTLEMDGFDAHFICKCGTKVELDDRSAKEDIYSSQHKRFQEQVKNLKKCLYDAWGMEVPEFPVFVKKHEKTLSETKTNNLESSSVVGDSSSVVGGGSSVVSDGSESAVKKVPSSIVSVDRGKLDSSFGGRTDNKKIKFHMKVGLKGPSQPITSPKQHHTKQKEKPKEDVVYSSPVSEKSTGNAPMFQTFIDVIPDFYISSLNKTVTLIGVFNHCLITFQTPSSTNST</sequence>
<dbReference type="GO" id="GO:0005673">
    <property type="term" value="C:transcription factor TFIIE complex"/>
    <property type="evidence" value="ECO:0007669"/>
    <property type="project" value="TreeGrafter"/>
</dbReference>
<organism evidence="4">
    <name type="scientific">Theileria annulata</name>
    <dbReference type="NCBI Taxonomy" id="5874"/>
    <lineage>
        <taxon>Eukaryota</taxon>
        <taxon>Sar</taxon>
        <taxon>Alveolata</taxon>
        <taxon>Apicomplexa</taxon>
        <taxon>Aconoidasida</taxon>
        <taxon>Piroplasmida</taxon>
        <taxon>Theileriidae</taxon>
        <taxon>Theileria</taxon>
    </lineage>
</organism>
<gene>
    <name evidence="3" type="ORF">TAT_000106900</name>
    <name evidence="4" type="ORF">TAV_000106200</name>
</gene>
<dbReference type="AlphaFoldDB" id="A0A3B0N5U7"/>
<dbReference type="InterPro" id="IPR002853">
    <property type="entry name" value="TFIIE_asu"/>
</dbReference>
<dbReference type="PANTHER" id="PTHR13097">
    <property type="entry name" value="TRANSCRIPTION INITIATION FACTOR IIE, ALPHA SUBUNIT"/>
    <property type="match status" value="1"/>
</dbReference>
<dbReference type="InterPro" id="IPR017919">
    <property type="entry name" value="TFIIE/TFIIEa_HTH"/>
</dbReference>
<name>A0A3B0N5U7_THEAN</name>
<dbReference type="InterPro" id="IPR036390">
    <property type="entry name" value="WH_DNA-bd_sf"/>
</dbReference>
<evidence type="ECO:0000259" key="2">
    <source>
        <dbReference type="PROSITE" id="PS51344"/>
    </source>
</evidence>